<dbReference type="AlphaFoldDB" id="A0A3D9GPK9"/>
<proteinExistence type="predicted"/>
<dbReference type="OrthoDB" id="761861at2"/>
<dbReference type="InterPro" id="IPR001173">
    <property type="entry name" value="Glyco_trans_2-like"/>
</dbReference>
<protein>
    <submittedName>
        <fullName evidence="2">Glycosyltransferase involved in cell wall biosynthesis</fullName>
    </submittedName>
</protein>
<dbReference type="EMBL" id="QRDV01000012">
    <property type="protein sequence ID" value="RED38160.1"/>
    <property type="molecule type" value="Genomic_DNA"/>
</dbReference>
<dbReference type="Proteomes" id="UP000256980">
    <property type="component" value="Unassembled WGS sequence"/>
</dbReference>
<evidence type="ECO:0000313" key="2">
    <source>
        <dbReference type="EMBL" id="RED38160.1"/>
    </source>
</evidence>
<dbReference type="Gene3D" id="3.90.550.10">
    <property type="entry name" value="Spore Coat Polysaccharide Biosynthesis Protein SpsA, Chain A"/>
    <property type="match status" value="1"/>
</dbReference>
<accession>A0A3D9GPK9</accession>
<feature type="domain" description="Glycosyltransferase 2-like" evidence="1">
    <location>
        <begin position="3"/>
        <end position="155"/>
    </location>
</feature>
<evidence type="ECO:0000313" key="3">
    <source>
        <dbReference type="Proteomes" id="UP000256980"/>
    </source>
</evidence>
<name>A0A3D9GPK9_9FLAO</name>
<dbReference type="SUPFAM" id="SSF53448">
    <property type="entry name" value="Nucleotide-diphospho-sugar transferases"/>
    <property type="match status" value="1"/>
</dbReference>
<comment type="caution">
    <text evidence="2">The sequence shown here is derived from an EMBL/GenBank/DDBJ whole genome shotgun (WGS) entry which is preliminary data.</text>
</comment>
<sequence length="296" mass="33937">MISILIPTYNYNVNLLFQALKLELTSISIDFEIICYEDGSTKHVENNSLVISSISEAKHIISKVNRGRITTRQSLAEMAKYDWLLFLDADVIPENSTFISDYIKFINSNYDAIYGGCSYAIEKPDQQYILRWKYGKNYENVDAELRNKSPYKVAISGNFLIKKTTFLDINSRVENEGYGYDNYVAAFMKANHVKIIHINNNATHIGLDNNITFLNKTEKAVKTLYQFNLKHNSISTDNSLLEFYRKLASFRLTKVIGGLFKLSKTSIKKQLLSDNPNLTLLQFYKLGYLCTLTSSK</sequence>
<organism evidence="2 3">
    <name type="scientific">Winogradskyella eximia</name>
    <dbReference type="NCBI Taxonomy" id="262006"/>
    <lineage>
        <taxon>Bacteria</taxon>
        <taxon>Pseudomonadati</taxon>
        <taxon>Bacteroidota</taxon>
        <taxon>Flavobacteriia</taxon>
        <taxon>Flavobacteriales</taxon>
        <taxon>Flavobacteriaceae</taxon>
        <taxon>Winogradskyella</taxon>
    </lineage>
</organism>
<evidence type="ECO:0000259" key="1">
    <source>
        <dbReference type="Pfam" id="PF00535"/>
    </source>
</evidence>
<reference evidence="2 3" key="1">
    <citation type="submission" date="2018-07" db="EMBL/GenBank/DDBJ databases">
        <title>Genomic Encyclopedia of Type Strains, Phase III (KMG-III): the genomes of soil and plant-associated and newly described type strains.</title>
        <authorList>
            <person name="Whitman W."/>
        </authorList>
    </citation>
    <scope>NUCLEOTIDE SEQUENCE [LARGE SCALE GENOMIC DNA]</scope>
    <source>
        <strain evidence="2 3">CECT 7946</strain>
    </source>
</reference>
<dbReference type="CDD" id="cd00761">
    <property type="entry name" value="Glyco_tranf_GTA_type"/>
    <property type="match status" value="1"/>
</dbReference>
<keyword evidence="3" id="KW-1185">Reference proteome</keyword>
<keyword evidence="2" id="KW-0808">Transferase</keyword>
<dbReference type="InterPro" id="IPR029044">
    <property type="entry name" value="Nucleotide-diphossugar_trans"/>
</dbReference>
<dbReference type="GO" id="GO:0016740">
    <property type="term" value="F:transferase activity"/>
    <property type="evidence" value="ECO:0007669"/>
    <property type="project" value="UniProtKB-KW"/>
</dbReference>
<dbReference type="RefSeq" id="WP_115818866.1">
    <property type="nucleotide sequence ID" value="NZ_QRDV01000012.1"/>
</dbReference>
<gene>
    <name evidence="2" type="ORF">DFQ10_1123</name>
</gene>
<dbReference type="Pfam" id="PF00535">
    <property type="entry name" value="Glycos_transf_2"/>
    <property type="match status" value="1"/>
</dbReference>